<dbReference type="GO" id="GO:0000105">
    <property type="term" value="P:L-histidine biosynthetic process"/>
    <property type="evidence" value="ECO:0007669"/>
    <property type="project" value="UniProtKB-UniRule"/>
</dbReference>
<keyword evidence="3 6" id="KW-0028">Amino-acid biosynthesis</keyword>
<dbReference type="PROSITE" id="PS00954">
    <property type="entry name" value="IGP_DEHYDRATASE_1"/>
    <property type="match status" value="1"/>
</dbReference>
<dbReference type="NCBIfam" id="NF002114">
    <property type="entry name" value="PRK00951.2-4"/>
    <property type="match status" value="1"/>
</dbReference>
<accession>A0A923L1T3</accession>
<dbReference type="InterPro" id="IPR038494">
    <property type="entry name" value="IGPD_sf"/>
</dbReference>
<dbReference type="FunFam" id="3.30.230.40:FF:000001">
    <property type="entry name" value="Imidazoleglycerol-phosphate dehydratase HisB"/>
    <property type="match status" value="1"/>
</dbReference>
<dbReference type="NCBIfam" id="NF002111">
    <property type="entry name" value="PRK00951.2-1"/>
    <property type="match status" value="1"/>
</dbReference>
<evidence type="ECO:0000256" key="7">
    <source>
        <dbReference type="RuleBase" id="RU000599"/>
    </source>
</evidence>
<evidence type="ECO:0000256" key="3">
    <source>
        <dbReference type="ARBA" id="ARBA00022605"/>
    </source>
</evidence>
<protein>
    <recommendedName>
        <fullName evidence="2 6">Imidazoleglycerol-phosphate dehydratase</fullName>
        <shortName evidence="6">IGPD</shortName>
        <ecNumber evidence="6 7">4.2.1.19</ecNumber>
    </recommendedName>
</protein>
<evidence type="ECO:0000256" key="1">
    <source>
        <dbReference type="ARBA" id="ARBA00005047"/>
    </source>
</evidence>
<dbReference type="Pfam" id="PF00475">
    <property type="entry name" value="IGPD"/>
    <property type="match status" value="1"/>
</dbReference>
<dbReference type="GO" id="GO:0004424">
    <property type="term" value="F:imidazoleglycerol-phosphate dehydratase activity"/>
    <property type="evidence" value="ECO:0007669"/>
    <property type="project" value="UniProtKB-UniRule"/>
</dbReference>
<dbReference type="PROSITE" id="PS00955">
    <property type="entry name" value="IGP_DEHYDRATASE_2"/>
    <property type="match status" value="1"/>
</dbReference>
<evidence type="ECO:0000313" key="8">
    <source>
        <dbReference type="EMBL" id="MBC5582280.1"/>
    </source>
</evidence>
<dbReference type="RefSeq" id="WP_186888645.1">
    <property type="nucleotide sequence ID" value="NZ_JACONZ010000005.1"/>
</dbReference>
<sequence>MRRARIERKTAETDIRLELALEGDSAYENDTGCGFLDHMLDLFAKHGGFGLRVKCRGDTRVDYHHTVEDIGIVLGEALRQALGDKRGIARYGSFLLPMDEALVLTAIDLSGRTMCCCGLELPSPRVGDFDTELAEEFFLGFCRGAQVTLHLKQLAGSNTHHILEAAFKGFGRALAAAAAPDPRHPDELPSTKGVL</sequence>
<evidence type="ECO:0000256" key="6">
    <source>
        <dbReference type="HAMAP-Rule" id="MF_00076"/>
    </source>
</evidence>
<keyword evidence="5 6" id="KW-0456">Lyase</keyword>
<name>A0A923L1T3_9FIRM</name>
<evidence type="ECO:0000313" key="9">
    <source>
        <dbReference type="Proteomes" id="UP000659630"/>
    </source>
</evidence>
<comment type="pathway">
    <text evidence="1 6 7">Amino-acid biosynthesis; L-histidine biosynthesis; L-histidine from 5-phospho-alpha-D-ribose 1-diphosphate: step 6/9.</text>
</comment>
<evidence type="ECO:0000256" key="4">
    <source>
        <dbReference type="ARBA" id="ARBA00023102"/>
    </source>
</evidence>
<dbReference type="GO" id="GO:0005737">
    <property type="term" value="C:cytoplasm"/>
    <property type="evidence" value="ECO:0007669"/>
    <property type="project" value="UniProtKB-SubCell"/>
</dbReference>
<evidence type="ECO:0000256" key="5">
    <source>
        <dbReference type="ARBA" id="ARBA00023239"/>
    </source>
</evidence>
<dbReference type="EC" id="4.2.1.19" evidence="6 7"/>
<comment type="caution">
    <text evidence="8">The sequence shown here is derived from an EMBL/GenBank/DDBJ whole genome shotgun (WGS) entry which is preliminary data.</text>
</comment>
<keyword evidence="9" id="KW-1185">Reference proteome</keyword>
<dbReference type="InterPro" id="IPR020568">
    <property type="entry name" value="Ribosomal_Su5_D2-typ_SF"/>
</dbReference>
<dbReference type="InterPro" id="IPR020565">
    <property type="entry name" value="ImidazoleglycerP_deHydtase_CS"/>
</dbReference>
<evidence type="ECO:0000256" key="2">
    <source>
        <dbReference type="ARBA" id="ARBA00016664"/>
    </source>
</evidence>
<organism evidence="8 9">
    <name type="scientific">Anaerofilum hominis</name>
    <dbReference type="NCBI Taxonomy" id="2763016"/>
    <lineage>
        <taxon>Bacteria</taxon>
        <taxon>Bacillati</taxon>
        <taxon>Bacillota</taxon>
        <taxon>Clostridia</taxon>
        <taxon>Eubacteriales</taxon>
        <taxon>Oscillospiraceae</taxon>
        <taxon>Anaerofilum</taxon>
    </lineage>
</organism>
<dbReference type="AlphaFoldDB" id="A0A923L1T3"/>
<gene>
    <name evidence="6 8" type="primary">hisB</name>
    <name evidence="8" type="ORF">H8S23_12255</name>
</gene>
<comment type="similarity">
    <text evidence="6 7">Belongs to the imidazoleglycerol-phosphate dehydratase family.</text>
</comment>
<dbReference type="PANTHER" id="PTHR23133">
    <property type="entry name" value="IMIDAZOLEGLYCEROL-PHOSPHATE DEHYDRATASE HIS7"/>
    <property type="match status" value="1"/>
</dbReference>
<dbReference type="SUPFAM" id="SSF54211">
    <property type="entry name" value="Ribosomal protein S5 domain 2-like"/>
    <property type="match status" value="2"/>
</dbReference>
<proteinExistence type="inferred from homology"/>
<dbReference type="HAMAP" id="MF_00076">
    <property type="entry name" value="HisB"/>
    <property type="match status" value="1"/>
</dbReference>
<dbReference type="Proteomes" id="UP000659630">
    <property type="component" value="Unassembled WGS sequence"/>
</dbReference>
<dbReference type="PANTHER" id="PTHR23133:SF2">
    <property type="entry name" value="IMIDAZOLEGLYCEROL-PHOSPHATE DEHYDRATASE"/>
    <property type="match status" value="1"/>
</dbReference>
<dbReference type="FunFam" id="3.30.230.40:FF:000003">
    <property type="entry name" value="Imidazoleglycerol-phosphate dehydratase HisB"/>
    <property type="match status" value="1"/>
</dbReference>
<keyword evidence="4 6" id="KW-0368">Histidine biosynthesis</keyword>
<reference evidence="8" key="1">
    <citation type="submission" date="2020-08" db="EMBL/GenBank/DDBJ databases">
        <title>Genome public.</title>
        <authorList>
            <person name="Liu C."/>
            <person name="Sun Q."/>
        </authorList>
    </citation>
    <scope>NUCLEOTIDE SEQUENCE</scope>
    <source>
        <strain evidence="8">BX8</strain>
    </source>
</reference>
<keyword evidence="6" id="KW-0963">Cytoplasm</keyword>
<comment type="subcellular location">
    <subcellularLocation>
        <location evidence="6 7">Cytoplasm</location>
    </subcellularLocation>
</comment>
<dbReference type="InterPro" id="IPR000807">
    <property type="entry name" value="ImidazoleglycerolP_deHydtase"/>
</dbReference>
<dbReference type="CDD" id="cd07914">
    <property type="entry name" value="IGPD"/>
    <property type="match status" value="1"/>
</dbReference>
<comment type="catalytic activity">
    <reaction evidence="6 7">
        <text>D-erythro-1-(imidazol-4-yl)glycerol 3-phosphate = 3-(imidazol-4-yl)-2-oxopropyl phosphate + H2O</text>
        <dbReference type="Rhea" id="RHEA:11040"/>
        <dbReference type="ChEBI" id="CHEBI:15377"/>
        <dbReference type="ChEBI" id="CHEBI:57766"/>
        <dbReference type="ChEBI" id="CHEBI:58278"/>
        <dbReference type="EC" id="4.2.1.19"/>
    </reaction>
</comment>
<dbReference type="EMBL" id="JACONZ010000005">
    <property type="protein sequence ID" value="MBC5582280.1"/>
    <property type="molecule type" value="Genomic_DNA"/>
</dbReference>
<dbReference type="Gene3D" id="3.30.230.40">
    <property type="entry name" value="Imidazole glycerol phosphate dehydratase, domain 1"/>
    <property type="match status" value="2"/>
</dbReference>